<reference evidence="5 6" key="1">
    <citation type="submission" date="2020-04" db="EMBL/GenBank/DDBJ databases">
        <title>Plant Genome Project.</title>
        <authorList>
            <person name="Zhang R.-G."/>
        </authorList>
    </citation>
    <scope>NUCLEOTIDE SEQUENCE [LARGE SCALE GENOMIC DNA]</scope>
    <source>
        <strain evidence="5">YNK0</strain>
        <tissue evidence="5">Leaf</tissue>
    </source>
</reference>
<dbReference type="Proteomes" id="UP000655225">
    <property type="component" value="Unassembled WGS sequence"/>
</dbReference>
<gene>
    <name evidence="5" type="ORF">HHK36_017947</name>
</gene>
<dbReference type="EMBL" id="JABCRI010000012">
    <property type="protein sequence ID" value="KAF8396331.1"/>
    <property type="molecule type" value="Genomic_DNA"/>
</dbReference>
<feature type="region of interest" description="Disordered" evidence="4">
    <location>
        <begin position="242"/>
        <end position="318"/>
    </location>
</feature>
<dbReference type="Gene3D" id="3.50.30.30">
    <property type="match status" value="1"/>
</dbReference>
<dbReference type="SUPFAM" id="SSF52025">
    <property type="entry name" value="PA domain"/>
    <property type="match status" value="1"/>
</dbReference>
<evidence type="ECO:0000256" key="3">
    <source>
        <dbReference type="ARBA" id="ARBA00023180"/>
    </source>
</evidence>
<dbReference type="InterPro" id="IPR045051">
    <property type="entry name" value="SBT"/>
</dbReference>
<keyword evidence="3" id="KW-0325">Glycoprotein</keyword>
<sequence>MEKSYGVIDTNAAAAPGISSKDASFCENNTLDHTFIKGKIVVCKLAGSFQRIFVQQAGAVGIIVIGPLATDNDIMSNIPSILIGRNETEELKAYLKTKRDPITNILSTTTVLNTRPVPKMAEFSSMGPNIITPDIIKVATVLDNTGRPILKDPNGSPTTPFDYGSGHVNPVAALDPGLISDFDSNDIIKFLYGNGARPEQLSLGRQNGTMLDNTRRQDPNGSSTTTPFDYACNPVKEISLRLDFGVPNPGPRSWGKPMGEDSKNSTDTDSSSSNPFENPNPSDEGASSPEAEPNQENPAEVVLVPSYRAQNADCHLFD</sequence>
<dbReference type="PANTHER" id="PTHR10795">
    <property type="entry name" value="PROPROTEIN CONVERTASE SUBTILISIN/KEXIN"/>
    <property type="match status" value="1"/>
</dbReference>
<dbReference type="InterPro" id="IPR046450">
    <property type="entry name" value="PA_dom_sf"/>
</dbReference>
<dbReference type="CDD" id="cd02120">
    <property type="entry name" value="PA_subtilisin_like"/>
    <property type="match status" value="1"/>
</dbReference>
<feature type="region of interest" description="Disordered" evidence="4">
    <location>
        <begin position="198"/>
        <end position="230"/>
    </location>
</feature>
<evidence type="ECO:0008006" key="7">
    <source>
        <dbReference type="Google" id="ProtNLM"/>
    </source>
</evidence>
<evidence type="ECO:0000256" key="4">
    <source>
        <dbReference type="SAM" id="MobiDB-lite"/>
    </source>
</evidence>
<feature type="compositionally biased region" description="Low complexity" evidence="4">
    <location>
        <begin position="267"/>
        <end position="282"/>
    </location>
</feature>
<evidence type="ECO:0000313" key="6">
    <source>
        <dbReference type="Proteomes" id="UP000655225"/>
    </source>
</evidence>
<dbReference type="OrthoDB" id="1724302at2759"/>
<comment type="caution">
    <text evidence="5">The sequence shown here is derived from an EMBL/GenBank/DDBJ whole genome shotgun (WGS) entry which is preliminary data.</text>
</comment>
<feature type="compositionally biased region" description="Low complexity" evidence="4">
    <location>
        <begin position="289"/>
        <end position="300"/>
    </location>
</feature>
<evidence type="ECO:0000313" key="5">
    <source>
        <dbReference type="EMBL" id="KAF8396331.1"/>
    </source>
</evidence>
<proteinExistence type="inferred from homology"/>
<comment type="similarity">
    <text evidence="1">Belongs to the peptidase S8 family.</text>
</comment>
<keyword evidence="6" id="KW-1185">Reference proteome</keyword>
<feature type="compositionally biased region" description="Polar residues" evidence="4">
    <location>
        <begin position="203"/>
        <end position="212"/>
    </location>
</feature>
<protein>
    <recommendedName>
        <fullName evidence="7">PA domain-containing protein</fullName>
    </recommendedName>
</protein>
<name>A0A835DAU1_TETSI</name>
<dbReference type="AlphaFoldDB" id="A0A835DAU1"/>
<organism evidence="5 6">
    <name type="scientific">Tetracentron sinense</name>
    <name type="common">Spur-leaf</name>
    <dbReference type="NCBI Taxonomy" id="13715"/>
    <lineage>
        <taxon>Eukaryota</taxon>
        <taxon>Viridiplantae</taxon>
        <taxon>Streptophyta</taxon>
        <taxon>Embryophyta</taxon>
        <taxon>Tracheophyta</taxon>
        <taxon>Spermatophyta</taxon>
        <taxon>Magnoliopsida</taxon>
        <taxon>Trochodendrales</taxon>
        <taxon>Trochodendraceae</taxon>
        <taxon>Tetracentron</taxon>
    </lineage>
</organism>
<keyword evidence="2" id="KW-0732">Signal</keyword>
<evidence type="ECO:0000256" key="2">
    <source>
        <dbReference type="ARBA" id="ARBA00022729"/>
    </source>
</evidence>
<evidence type="ECO:0000256" key="1">
    <source>
        <dbReference type="ARBA" id="ARBA00011073"/>
    </source>
</evidence>
<accession>A0A835DAU1</accession>